<proteinExistence type="predicted"/>
<dbReference type="SUPFAM" id="SSF51206">
    <property type="entry name" value="cAMP-binding domain-like"/>
    <property type="match status" value="1"/>
</dbReference>
<feature type="domain" description="Cyclic nucleotide-binding" evidence="1">
    <location>
        <begin position="1"/>
        <end position="108"/>
    </location>
</feature>
<accession>A0A1X7AI02</accession>
<reference evidence="2 3" key="1">
    <citation type="submission" date="2017-03" db="EMBL/GenBank/DDBJ databases">
        <authorList>
            <person name="Afonso C.L."/>
            <person name="Miller P.J."/>
            <person name="Scott M.A."/>
            <person name="Spackman E."/>
            <person name="Goraichik I."/>
            <person name="Dimitrov K.M."/>
            <person name="Suarez D.L."/>
            <person name="Swayne D.E."/>
        </authorList>
    </citation>
    <scope>NUCLEOTIDE SEQUENCE [LARGE SCALE GENOMIC DNA]</scope>
    <source>
        <strain evidence="2">SB41UT1</strain>
    </source>
</reference>
<organism evidence="2 3">
    <name type="scientific">Parendozoicomonas haliclonae</name>
    <dbReference type="NCBI Taxonomy" id="1960125"/>
    <lineage>
        <taxon>Bacteria</taxon>
        <taxon>Pseudomonadati</taxon>
        <taxon>Pseudomonadota</taxon>
        <taxon>Gammaproteobacteria</taxon>
        <taxon>Oceanospirillales</taxon>
        <taxon>Endozoicomonadaceae</taxon>
        <taxon>Parendozoicomonas</taxon>
    </lineage>
</organism>
<evidence type="ECO:0000313" key="3">
    <source>
        <dbReference type="Proteomes" id="UP000196573"/>
    </source>
</evidence>
<dbReference type="Pfam" id="PF00027">
    <property type="entry name" value="cNMP_binding"/>
    <property type="match status" value="1"/>
</dbReference>
<dbReference type="OrthoDB" id="7826327at2"/>
<dbReference type="PROSITE" id="PS50042">
    <property type="entry name" value="CNMP_BINDING_3"/>
    <property type="match status" value="1"/>
</dbReference>
<dbReference type="InterPro" id="IPR014710">
    <property type="entry name" value="RmlC-like_jellyroll"/>
</dbReference>
<gene>
    <name evidence="2" type="ORF">EHSB41UT_01386</name>
</gene>
<sequence length="213" mass="23520">MLQNCDARIYHRLLTIPGGKPVRYQAGDVICFQGRESCGVVVVSGADIKVQYISAAGRKYTIVQEDNYSGVLGEMELFSETSNHMLSVIAVNPVTGYQLSRAVMRDALVKMPDLALDFMTLMSNRYHSTVTQAMVNILYGLRFNALQRLVAQADAAGGEVFVISQEVEAERLGTSSRAYRRILKNLLDDGIVQRAGDGFRIANPEQARAELQI</sequence>
<dbReference type="InterPro" id="IPR000595">
    <property type="entry name" value="cNMP-bd_dom"/>
</dbReference>
<name>A0A1X7AI02_9GAMM</name>
<keyword evidence="3" id="KW-1185">Reference proteome</keyword>
<evidence type="ECO:0000259" key="1">
    <source>
        <dbReference type="PROSITE" id="PS50042"/>
    </source>
</evidence>
<evidence type="ECO:0000313" key="2">
    <source>
        <dbReference type="EMBL" id="SMA42098.1"/>
    </source>
</evidence>
<protein>
    <submittedName>
        <fullName evidence="2">Cyclic nucleotide-binding domain protein</fullName>
    </submittedName>
</protein>
<dbReference type="AlphaFoldDB" id="A0A1X7AI02"/>
<dbReference type="RefSeq" id="WP_087108268.1">
    <property type="nucleotide sequence ID" value="NZ_CBCSCN010000009.1"/>
</dbReference>
<dbReference type="InterPro" id="IPR018490">
    <property type="entry name" value="cNMP-bd_dom_sf"/>
</dbReference>
<dbReference type="Proteomes" id="UP000196573">
    <property type="component" value="Unassembled WGS sequence"/>
</dbReference>
<dbReference type="CDD" id="cd00038">
    <property type="entry name" value="CAP_ED"/>
    <property type="match status" value="1"/>
</dbReference>
<dbReference type="Gene3D" id="2.60.120.10">
    <property type="entry name" value="Jelly Rolls"/>
    <property type="match status" value="1"/>
</dbReference>
<dbReference type="EMBL" id="FWPT01000003">
    <property type="protein sequence ID" value="SMA42098.1"/>
    <property type="molecule type" value="Genomic_DNA"/>
</dbReference>